<geneLocation type="plasmid" evidence="1">
    <name>pHNBF16</name>
</geneLocation>
<dbReference type="AlphaFoldDB" id="A0A3G4RJ86"/>
<dbReference type="EMBL" id="MK079571">
    <property type="protein sequence ID" value="AYU65729.1"/>
    <property type="molecule type" value="Genomic_DNA"/>
</dbReference>
<organism evidence="1">
    <name type="scientific">Klebsiella pneumoniae</name>
    <dbReference type="NCBI Taxonomy" id="573"/>
    <lineage>
        <taxon>Bacteria</taxon>
        <taxon>Pseudomonadati</taxon>
        <taxon>Pseudomonadota</taxon>
        <taxon>Gammaproteobacteria</taxon>
        <taxon>Enterobacterales</taxon>
        <taxon>Enterobacteriaceae</taxon>
        <taxon>Klebsiella/Raoultella group</taxon>
        <taxon>Klebsiella</taxon>
        <taxon>Klebsiella pneumoniae complex</taxon>
    </lineage>
</organism>
<evidence type="ECO:0000313" key="1">
    <source>
        <dbReference type="EMBL" id="AYU65729.1"/>
    </source>
</evidence>
<keyword evidence="1" id="KW-0614">Plasmid</keyword>
<proteinExistence type="predicted"/>
<name>A0A3G4RJ86_KLEPN</name>
<dbReference type="RefSeq" id="WP_087653589.1">
    <property type="nucleotide sequence ID" value="NZ_JAJHGW010000044.1"/>
</dbReference>
<sequence>MNTFAKNYEPFFRTVFHLIDKNWKIDQRDIASHNTHRIKLINPDYRHLVILVSLENQRFNVSIHADRRISPYVESHSCSLSPSRSAVSIAREIERKITIHAEQMMKLASEHYQHHLDQKESEQILKHCLSRLFPIQNAFNSLLGFRAKNISGSIKSPFSGNYTLKLENLTQDQLIKVSGFVSGMED</sequence>
<protein>
    <submittedName>
        <fullName evidence="1">Uncharacterized protein</fullName>
    </submittedName>
</protein>
<accession>A0A3G4RJ86</accession>
<reference evidence="1" key="1">
    <citation type="submission" date="2018-10" db="EMBL/GenBank/DDBJ databases">
        <title>Complete sequence of plasmid pHNBF16.</title>
        <authorList>
            <person name="Liu J.H."/>
            <person name="Huang X."/>
            <person name="Luo J."/>
        </authorList>
    </citation>
    <scope>NUCLEOTIDE SEQUENCE</scope>
    <source>
        <strain evidence="1">6BF16CTX</strain>
        <plasmid evidence="1">pHNBF16</plasmid>
    </source>
</reference>